<name>A0A4P7L758_9GAMM</name>
<dbReference type="EMBL" id="CP038617">
    <property type="protein sequence ID" value="QBY46124.1"/>
    <property type="molecule type" value="Genomic_DNA"/>
</dbReference>
<dbReference type="Proteomes" id="UP000295134">
    <property type="component" value="Plasmid pArsFIN5"/>
</dbReference>
<dbReference type="CDD" id="cd13400">
    <property type="entry name" value="LT_IagB-like"/>
    <property type="match status" value="1"/>
</dbReference>
<dbReference type="Pfam" id="PF01464">
    <property type="entry name" value="SLT"/>
    <property type="match status" value="1"/>
</dbReference>
<dbReference type="Gene3D" id="1.10.530.10">
    <property type="match status" value="1"/>
</dbReference>
<keyword evidence="1" id="KW-0732">Signal</keyword>
<feature type="signal peptide" evidence="1">
    <location>
        <begin position="1"/>
        <end position="22"/>
    </location>
</feature>
<organism evidence="3 5">
    <name type="scientific">Arsenophonus nasoniae</name>
    <name type="common">son-killer infecting Nasonia vitripennis</name>
    <dbReference type="NCBI Taxonomy" id="638"/>
    <lineage>
        <taxon>Bacteria</taxon>
        <taxon>Pseudomonadati</taxon>
        <taxon>Pseudomonadota</taxon>
        <taxon>Gammaproteobacteria</taxon>
        <taxon>Enterobacterales</taxon>
        <taxon>Morganellaceae</taxon>
        <taxon>Arsenophonus</taxon>
    </lineage>
</organism>
<accession>A0A4P7L758</accession>
<dbReference type="GeneID" id="39751353"/>
<evidence type="ECO:0000313" key="3">
    <source>
        <dbReference type="EMBL" id="QBY46124.1"/>
    </source>
</evidence>
<evidence type="ECO:0000313" key="6">
    <source>
        <dbReference type="Proteomes" id="UP001177592"/>
    </source>
</evidence>
<dbReference type="SUPFAM" id="SSF53955">
    <property type="entry name" value="Lysozyme-like"/>
    <property type="match status" value="1"/>
</dbReference>
<geneLocation type="plasmid" evidence="5">
    <name>parsfin5</name>
</geneLocation>
<dbReference type="KEGG" id="ans:ArsFIN_47350"/>
<keyword evidence="6" id="KW-1185">Reference proteome</keyword>
<reference evidence="4" key="2">
    <citation type="submission" date="2023-04" db="EMBL/GenBank/DDBJ databases">
        <title>Genome dynamics across the evolutionary transition to endosymbiosis.</title>
        <authorList>
            <person name="Siozios S."/>
            <person name="Nadal-Jimenez P."/>
            <person name="Azagi T."/>
            <person name="Sprong H."/>
            <person name="Frost C.L."/>
            <person name="Parratt S.R."/>
            <person name="Taylor G."/>
            <person name="Brettell L."/>
            <person name="Lew K.C."/>
            <person name="Croft L."/>
            <person name="King K.C."/>
            <person name="Brockhurst M.A."/>
            <person name="Hypsa V."/>
            <person name="Novakova E."/>
            <person name="Darby A.C."/>
            <person name="Hurst G.D.D."/>
        </authorList>
    </citation>
    <scope>NUCLEOTIDE SEQUENCE</scope>
    <source>
        <strain evidence="4">ANv_CAN</strain>
        <plasmid evidence="4">paNv_CAN2</plasmid>
    </source>
</reference>
<evidence type="ECO:0000313" key="4">
    <source>
        <dbReference type="EMBL" id="WGM08189.1"/>
    </source>
</evidence>
<keyword evidence="3" id="KW-0614">Plasmid</keyword>
<proteinExistence type="predicted"/>
<feature type="domain" description="Transglycosylase SLT" evidence="2">
    <location>
        <begin position="24"/>
        <end position="139"/>
    </location>
</feature>
<dbReference type="RefSeq" id="WP_135678687.1">
    <property type="nucleotide sequence ID" value="NZ_CP038617.1"/>
</dbReference>
<geneLocation type="plasmid" evidence="4 6">
    <name>paNv_CAN2</name>
</geneLocation>
<dbReference type="EMBL" id="CP123525">
    <property type="protein sequence ID" value="WGM08189.1"/>
    <property type="molecule type" value="Genomic_DNA"/>
</dbReference>
<evidence type="ECO:0000256" key="1">
    <source>
        <dbReference type="SAM" id="SignalP"/>
    </source>
</evidence>
<sequence length="153" mass="17723">MKFLKLLIVIFLSGFFTHSSFADCFYLAGRDYKIDPDLLRAIAWVESKYNPNAIGKNNNNSIDIGLMQINSQHINYLKSLGITPYQLRNDACMNIYTGAYFLALAFNKWGVTWQAIGAYNAGFKNNEIQNKRRLVYARKINKVYRKIKNNQHQ</sequence>
<gene>
    <name evidence="3" type="ORF">ArsFIN_47350</name>
    <name evidence="4" type="ORF">QE258_23280</name>
</gene>
<dbReference type="InterPro" id="IPR023346">
    <property type="entry name" value="Lysozyme-like_dom_sf"/>
</dbReference>
<evidence type="ECO:0000259" key="2">
    <source>
        <dbReference type="Pfam" id="PF01464"/>
    </source>
</evidence>
<reference evidence="3 5" key="1">
    <citation type="submission" date="2019-03" db="EMBL/GenBank/DDBJ databases">
        <title>Long-read sequencing reveals hyperdense prophage content in a complex bacterial symbiont genome.</title>
        <authorList>
            <person name="Frost C.L."/>
            <person name="Siozios S."/>
            <person name="Nadal-Jimenez P."/>
            <person name="Brockhurst M.A."/>
            <person name="King K.C."/>
            <person name="Darby A.C."/>
            <person name="Hurst G.D.D."/>
        </authorList>
    </citation>
    <scope>NUCLEOTIDE SEQUENCE [LARGE SCALE GENOMIC DNA]</scope>
    <source>
        <strain evidence="3 5">FIN</strain>
        <plasmid evidence="5">parsfin5</plasmid>
        <plasmid evidence="3">pArsFIN5</plasmid>
    </source>
</reference>
<dbReference type="AlphaFoldDB" id="A0A4P7L758"/>
<geneLocation type="plasmid" evidence="3">
    <name>pArsFIN5</name>
</geneLocation>
<evidence type="ECO:0000313" key="5">
    <source>
        <dbReference type="Proteomes" id="UP000295134"/>
    </source>
</evidence>
<protein>
    <submittedName>
        <fullName evidence="3">Transglycosylase SLT domain protein</fullName>
    </submittedName>
    <submittedName>
        <fullName evidence="4">Transglycosylase SLT domain-containing protein</fullName>
    </submittedName>
</protein>
<dbReference type="Proteomes" id="UP001177592">
    <property type="component" value="Plasmid paNv_CAN2"/>
</dbReference>
<dbReference type="InterPro" id="IPR008258">
    <property type="entry name" value="Transglycosylase_SLT_dom_1"/>
</dbReference>
<feature type="chain" id="PRO_5044607077" evidence="1">
    <location>
        <begin position="23"/>
        <end position="153"/>
    </location>
</feature>